<protein>
    <submittedName>
        <fullName evidence="1">SusD/RagB family nutrient-binding outer membrane lipoprotein</fullName>
    </submittedName>
</protein>
<dbReference type="EMBL" id="BAABJX010000005">
    <property type="protein sequence ID" value="GAA4821473.1"/>
    <property type="molecule type" value="Genomic_DNA"/>
</dbReference>
<keyword evidence="1" id="KW-0449">Lipoprotein</keyword>
<evidence type="ECO:0000313" key="2">
    <source>
        <dbReference type="Proteomes" id="UP001500298"/>
    </source>
</evidence>
<dbReference type="RefSeq" id="WP_345368572.1">
    <property type="nucleotide sequence ID" value="NZ_BAABJX010000005.1"/>
</dbReference>
<evidence type="ECO:0000313" key="1">
    <source>
        <dbReference type="EMBL" id="GAA4821473.1"/>
    </source>
</evidence>
<name>A0ABP9CYD2_9BACT</name>
<dbReference type="InterPro" id="IPR011990">
    <property type="entry name" value="TPR-like_helical_dom_sf"/>
</dbReference>
<dbReference type="PROSITE" id="PS51257">
    <property type="entry name" value="PROKAR_LIPOPROTEIN"/>
    <property type="match status" value="1"/>
</dbReference>
<keyword evidence="2" id="KW-1185">Reference proteome</keyword>
<proteinExistence type="predicted"/>
<organism evidence="1 2">
    <name type="scientific">Algivirga pacifica</name>
    <dbReference type="NCBI Taxonomy" id="1162670"/>
    <lineage>
        <taxon>Bacteria</taxon>
        <taxon>Pseudomonadati</taxon>
        <taxon>Bacteroidota</taxon>
        <taxon>Cytophagia</taxon>
        <taxon>Cytophagales</taxon>
        <taxon>Flammeovirgaceae</taxon>
        <taxon>Algivirga</taxon>
    </lineage>
</organism>
<comment type="caution">
    <text evidence="1">The sequence shown here is derived from an EMBL/GenBank/DDBJ whole genome shotgun (WGS) entry which is preliminary data.</text>
</comment>
<dbReference type="Pfam" id="PF12771">
    <property type="entry name" value="SusD-like_2"/>
    <property type="match status" value="1"/>
</dbReference>
<reference evidence="2" key="1">
    <citation type="journal article" date="2019" name="Int. J. Syst. Evol. Microbiol.">
        <title>The Global Catalogue of Microorganisms (GCM) 10K type strain sequencing project: providing services to taxonomists for standard genome sequencing and annotation.</title>
        <authorList>
            <consortium name="The Broad Institute Genomics Platform"/>
            <consortium name="The Broad Institute Genome Sequencing Center for Infectious Disease"/>
            <person name="Wu L."/>
            <person name="Ma J."/>
        </authorList>
    </citation>
    <scope>NUCLEOTIDE SEQUENCE [LARGE SCALE GENOMIC DNA]</scope>
    <source>
        <strain evidence="2">JCM 18326</strain>
    </source>
</reference>
<accession>A0ABP9CYD2</accession>
<dbReference type="SUPFAM" id="SSF48452">
    <property type="entry name" value="TPR-like"/>
    <property type="match status" value="1"/>
</dbReference>
<dbReference type="InterPro" id="IPR041662">
    <property type="entry name" value="SusD-like_2"/>
</dbReference>
<dbReference type="Gene3D" id="1.25.40.390">
    <property type="match status" value="1"/>
</dbReference>
<gene>
    <name evidence="1" type="ORF">GCM10023331_02230</name>
</gene>
<dbReference type="Proteomes" id="UP001500298">
    <property type="component" value="Unassembled WGS sequence"/>
</dbReference>
<sequence length="488" mass="52789">MRFLKYSIRTAALAAAVSISSCDHFEELNVNPNKASEVSTAGLLAQSQANIVYNVFGELGQLGAQYTQQLSQIEYPEKSHYDDAGSSGYSSIYTGGLADAQEIINIVDAERTMDAARKYGDIENQKAVAMILKAWAFHNATDVWGDLPYSEALKGDEGILLPKFDTQEEIYAGLQADLDEAIALINETPNVAIPADYDLIMGGDMTMWKKFAKSLKLRIAMRLSDVDEAAAKAVINDAAFSGVLEAGDVISFEHLSTNNEANPLYIDNVVNTGADNFAISDVIVDKMLMMNDPRLAVYAAPTVNDASVYAGFPYGKDRTFITGLSSDDYSMVSEAFGGQTAPSIIMTGAEVLFIKAEAAQRGYISGSAAAYYEEAVSASLSENGVDKADADAYLATVPYDASDWKMVLGTQKWLALFNQGIQAWSEFRRLDAPMLSPAEASSISQIPTRRAYSSGPYSSNAENVEAAAARLQGGDDFTSRVWWDVKLP</sequence>